<dbReference type="SMART" id="SM00327">
    <property type="entry name" value="VWA"/>
    <property type="match status" value="1"/>
</dbReference>
<dbReference type="CDD" id="cd01454">
    <property type="entry name" value="vWA_norD_type"/>
    <property type="match status" value="1"/>
</dbReference>
<dbReference type="EC" id="6.6.1.2" evidence="1"/>
<name>A0A271LNE9_9HYPH</name>
<dbReference type="SUPFAM" id="SSF53300">
    <property type="entry name" value="vWA-like"/>
    <property type="match status" value="1"/>
</dbReference>
<dbReference type="NCBIfam" id="TIGR01651">
    <property type="entry name" value="CobT"/>
    <property type="match status" value="1"/>
</dbReference>
<comment type="caution">
    <text evidence="4">The sequence shown here is derived from an EMBL/GenBank/DDBJ whole genome shotgun (WGS) entry which is preliminary data.</text>
</comment>
<protein>
    <recommendedName>
        <fullName evidence="1">Cobaltochelatase subunit CobT</fullName>
        <ecNumber evidence="1">6.6.1.2</ecNumber>
    </recommendedName>
</protein>
<dbReference type="Pfam" id="PF11775">
    <property type="entry name" value="CobT_C"/>
    <property type="match status" value="1"/>
</dbReference>
<dbReference type="InterPro" id="IPR025861">
    <property type="entry name" value="CobT_VWA_dom"/>
</dbReference>
<evidence type="ECO:0000256" key="1">
    <source>
        <dbReference type="NCBIfam" id="TIGR01651"/>
    </source>
</evidence>
<dbReference type="PANTHER" id="PTHR41248:SF1">
    <property type="entry name" value="NORD PROTEIN"/>
    <property type="match status" value="1"/>
</dbReference>
<dbReference type="InterPro" id="IPR002035">
    <property type="entry name" value="VWF_A"/>
</dbReference>
<organism evidence="4 5">
    <name type="scientific">Mesorhizobium temperatum</name>
    <dbReference type="NCBI Taxonomy" id="241416"/>
    <lineage>
        <taxon>Bacteria</taxon>
        <taxon>Pseudomonadati</taxon>
        <taxon>Pseudomonadota</taxon>
        <taxon>Alphaproteobacteria</taxon>
        <taxon>Hyphomicrobiales</taxon>
        <taxon>Phyllobacteriaceae</taxon>
        <taxon>Mesorhizobium</taxon>
    </lineage>
</organism>
<dbReference type="InterPro" id="IPR036465">
    <property type="entry name" value="vWFA_dom_sf"/>
</dbReference>
<accession>A0A271LNE9</accession>
<feature type="compositionally biased region" description="Acidic residues" evidence="2">
    <location>
        <begin position="242"/>
        <end position="294"/>
    </location>
</feature>
<reference evidence="4 5" key="1">
    <citation type="submission" date="2017-08" db="EMBL/GenBank/DDBJ databases">
        <title>Mesorhizobium wenxinae sp. nov., a novel rhizobial species isolated from root nodules of chickpea (Cicer arietinum L.).</title>
        <authorList>
            <person name="Zhang J."/>
        </authorList>
    </citation>
    <scope>NUCLEOTIDE SEQUENCE [LARGE SCALE GENOMIC DNA]</scope>
    <source>
        <strain evidence="4 5">SDW018</strain>
    </source>
</reference>
<dbReference type="PROSITE" id="PS50234">
    <property type="entry name" value="VWFA"/>
    <property type="match status" value="1"/>
</dbReference>
<feature type="region of interest" description="Disordered" evidence="2">
    <location>
        <begin position="219"/>
        <end position="305"/>
    </location>
</feature>
<dbReference type="PANTHER" id="PTHR41248">
    <property type="entry name" value="NORD PROTEIN"/>
    <property type="match status" value="1"/>
</dbReference>
<dbReference type="Gene3D" id="3.40.50.410">
    <property type="entry name" value="von Willebrand factor, type A domain"/>
    <property type="match status" value="1"/>
</dbReference>
<feature type="domain" description="VWFA" evidence="3">
    <location>
        <begin position="412"/>
        <end position="632"/>
    </location>
</feature>
<dbReference type="Proteomes" id="UP000216442">
    <property type="component" value="Unassembled WGS sequence"/>
</dbReference>
<evidence type="ECO:0000256" key="2">
    <source>
        <dbReference type="SAM" id="MobiDB-lite"/>
    </source>
</evidence>
<dbReference type="InterPro" id="IPR051928">
    <property type="entry name" value="NorD/CobT"/>
</dbReference>
<dbReference type="InterPro" id="IPR006538">
    <property type="entry name" value="CobT"/>
</dbReference>
<sequence>MAGPGDNTRNKSKTGSEADSFKRAVTVCMRAIAGDKDLEVGFAKDRPALAGSRARLPELPKKASKADIAITRGLGDSMALKRACHDTRIHTRLAPEGKQARAIYDAVEQARVEAIGSRAMQGVADNIGSMLEDKYARGNLIDVKDKADAPIEEALALMVREKLTGRAVPKSGERLVDLWRPWVEEKASADLDGLSAKLDDQQAFARVVREMLASMEMAEELGDDQETEDSEDNDENQPQGEEQSEEGGEDDSGSEQSQSDDTEASSDDEQSAETEASDATADDLSDDDDADAETPGEARRNDNPFTNLSKEIDYKVFTTAFDETVGAEDLCEEEELDRLRAFLDKQLANLSGVVGRLANRLQRRLMAQQNRSWDFDLEEGYLDPARLVRVVIDPMQPLSFKQERDTKFRDTVVTLVLDNSGSMRGRPITVAATCADILARTLERCGVSVEILGFTTRAWKGGQAREKWLKEGKPPNPGRLNDLRHIIYKSADHPWRRARRNLGLMMREGLLKENIDGEALLWAHNRLIARPEQRKILMMISDGAPVDDSTLSVNPGNYLERHLRAVIELIETRSPVELLAIGIGHDVTRYYRRAVTIVDAEELAGAMTEQLASLFGEESTRDTRRGGMRRAG</sequence>
<evidence type="ECO:0000313" key="4">
    <source>
        <dbReference type="EMBL" id="PAQ08840.1"/>
    </source>
</evidence>
<evidence type="ECO:0000259" key="3">
    <source>
        <dbReference type="PROSITE" id="PS50234"/>
    </source>
</evidence>
<dbReference type="Pfam" id="PF06213">
    <property type="entry name" value="CobT"/>
    <property type="match status" value="1"/>
</dbReference>
<dbReference type="GO" id="GO:0051116">
    <property type="term" value="F:cobaltochelatase activity"/>
    <property type="evidence" value="ECO:0007669"/>
    <property type="project" value="UniProtKB-UniRule"/>
</dbReference>
<dbReference type="GO" id="GO:0009236">
    <property type="term" value="P:cobalamin biosynthetic process"/>
    <property type="evidence" value="ECO:0007669"/>
    <property type="project" value="UniProtKB-UniRule"/>
</dbReference>
<keyword evidence="5" id="KW-1185">Reference proteome</keyword>
<dbReference type="AlphaFoldDB" id="A0A271LNE9"/>
<feature type="compositionally biased region" description="Acidic residues" evidence="2">
    <location>
        <begin position="219"/>
        <end position="235"/>
    </location>
</feature>
<dbReference type="PIRSF" id="PIRSF031715">
    <property type="entry name" value="Cob_chel_CobT"/>
    <property type="match status" value="1"/>
</dbReference>
<proteinExistence type="predicted"/>
<dbReference type="EMBL" id="NPKJ01000047">
    <property type="protein sequence ID" value="PAQ08840.1"/>
    <property type="molecule type" value="Genomic_DNA"/>
</dbReference>
<evidence type="ECO:0000313" key="5">
    <source>
        <dbReference type="Proteomes" id="UP000216442"/>
    </source>
</evidence>
<dbReference type="RefSeq" id="WP_095493449.1">
    <property type="nucleotide sequence ID" value="NZ_NPKJ01000047.1"/>
</dbReference>
<dbReference type="OrthoDB" id="9764783at2"/>
<gene>
    <name evidence="4" type="primary">cobT</name>
    <name evidence="4" type="ORF">CIT26_15820</name>
</gene>